<gene>
    <name evidence="2" type="primary">BIRC7</name>
</gene>
<evidence type="ECO:0000313" key="2">
    <source>
        <dbReference type="RefSeq" id="XP_045152904.1"/>
    </source>
</evidence>
<protein>
    <submittedName>
        <fullName evidence="2">Baculoviral IAP repeat-containing protein 7 isoform X1</fullName>
    </submittedName>
</protein>
<reference evidence="2" key="1">
    <citation type="submission" date="2025-08" db="UniProtKB">
        <authorList>
            <consortium name="RefSeq"/>
        </authorList>
    </citation>
    <scope>IDENTIFICATION</scope>
</reference>
<dbReference type="RefSeq" id="XP_045152904.1">
    <property type="nucleotide sequence ID" value="XM_045296969.1"/>
</dbReference>
<sequence>MMPAATLGPPRRLHRASAALPTQRALPDLGPLVHRLLVPALSQLQGVETDREPWEGLWSPGLGWLDTLESCLCGAGVLPMAPEDKGQCGCQAPGLSPLQGHHTPHAGRPQGLSWDSVDGQILGQLCSLTAEEEKEEEEEEAAYLLGAAFPSMGSQELRLASFHHWPLASLVHPTRLAKAGFFHTGPQDKVRCFFCCGGLQSWERGDDPWTEHAKWFPRCEYLLRSRGRAFVRRVQASYPSRGRVVSDTPAPELA</sequence>
<dbReference type="Proteomes" id="UP000694863">
    <property type="component" value="Unplaced"/>
</dbReference>
<evidence type="ECO:0000313" key="1">
    <source>
        <dbReference type="Proteomes" id="UP000694863"/>
    </source>
</evidence>
<accession>A0AC55DMD4</accession>
<organism evidence="1 2">
    <name type="scientific">Echinops telfairi</name>
    <name type="common">Lesser hedgehog tenrec</name>
    <dbReference type="NCBI Taxonomy" id="9371"/>
    <lineage>
        <taxon>Eukaryota</taxon>
        <taxon>Metazoa</taxon>
        <taxon>Chordata</taxon>
        <taxon>Craniata</taxon>
        <taxon>Vertebrata</taxon>
        <taxon>Euteleostomi</taxon>
        <taxon>Mammalia</taxon>
        <taxon>Eutheria</taxon>
        <taxon>Afrotheria</taxon>
        <taxon>Tenrecidae</taxon>
        <taxon>Tenrecinae</taxon>
        <taxon>Echinops</taxon>
    </lineage>
</organism>
<name>A0AC55DMD4_ECHTE</name>
<keyword evidence="1" id="KW-1185">Reference proteome</keyword>
<proteinExistence type="predicted"/>